<dbReference type="SUPFAM" id="SSF54523">
    <property type="entry name" value="Pili subunits"/>
    <property type="match status" value="1"/>
</dbReference>
<dbReference type="KEGG" id="uam:UABAM_04783"/>
<protein>
    <submittedName>
        <fullName evidence="2">Type II secretion system protein GspG</fullName>
    </submittedName>
</protein>
<reference evidence="2 3" key="1">
    <citation type="submission" date="2019-08" db="EMBL/GenBank/DDBJ databases">
        <title>Complete genome sequence of Candidatus Uab amorphum.</title>
        <authorList>
            <person name="Shiratori T."/>
            <person name="Suzuki S."/>
            <person name="Kakizawa Y."/>
            <person name="Ishida K."/>
        </authorList>
    </citation>
    <scope>NUCLEOTIDE SEQUENCE [LARGE SCALE GENOMIC DNA]</scope>
    <source>
        <strain evidence="2 3">SRT547</strain>
    </source>
</reference>
<sequence length="130" mass="14566">MKKYKSTRGSLLIKVAIFAFSCGFLLALLHGEIFGVDKLIRRAEAQISDLGYGIEVYRIKKGKYPKNLIDLTIPDKRGNILITIIPCDPWGNQYLYKRSHTQFDIISLGADGKSGGEGQNTDIKYSEIPK</sequence>
<evidence type="ECO:0000313" key="2">
    <source>
        <dbReference type="EMBL" id="BBM86397.1"/>
    </source>
</evidence>
<keyword evidence="3" id="KW-1185">Reference proteome</keyword>
<dbReference type="InterPro" id="IPR045584">
    <property type="entry name" value="Pilin-like"/>
</dbReference>
<gene>
    <name evidence="2" type="ORF">UABAM_04783</name>
</gene>
<proteinExistence type="predicted"/>
<evidence type="ECO:0000313" key="3">
    <source>
        <dbReference type="Proteomes" id="UP000326354"/>
    </source>
</evidence>
<organism evidence="2 3">
    <name type="scientific">Uabimicrobium amorphum</name>
    <dbReference type="NCBI Taxonomy" id="2596890"/>
    <lineage>
        <taxon>Bacteria</taxon>
        <taxon>Pseudomonadati</taxon>
        <taxon>Planctomycetota</taxon>
        <taxon>Candidatus Uabimicrobiia</taxon>
        <taxon>Candidatus Uabimicrobiales</taxon>
        <taxon>Candidatus Uabimicrobiaceae</taxon>
        <taxon>Candidatus Uabimicrobium</taxon>
    </lineage>
</organism>
<dbReference type="Gene3D" id="3.30.700.10">
    <property type="entry name" value="Glycoprotein, Type 4 Pilin"/>
    <property type="match status" value="1"/>
</dbReference>
<evidence type="ECO:0000259" key="1">
    <source>
        <dbReference type="Pfam" id="PF08334"/>
    </source>
</evidence>
<dbReference type="InterPro" id="IPR013545">
    <property type="entry name" value="T2SS_protein-GspG_C"/>
</dbReference>
<dbReference type="Pfam" id="PF08334">
    <property type="entry name" value="T2SSG"/>
    <property type="match status" value="1"/>
</dbReference>
<dbReference type="Proteomes" id="UP000326354">
    <property type="component" value="Chromosome"/>
</dbReference>
<name>A0A5S9IRI6_UABAM</name>
<feature type="domain" description="Type II secretion system protein GspG C-terminal" evidence="1">
    <location>
        <begin position="41"/>
        <end position="124"/>
    </location>
</feature>
<dbReference type="EMBL" id="AP019860">
    <property type="protein sequence ID" value="BBM86397.1"/>
    <property type="molecule type" value="Genomic_DNA"/>
</dbReference>
<dbReference type="AlphaFoldDB" id="A0A5S9IRI6"/>
<accession>A0A5S9IRI6</accession>
<dbReference type="RefSeq" id="WP_173013530.1">
    <property type="nucleotide sequence ID" value="NZ_AP019860.1"/>
</dbReference>